<sequence>EPKDTDGSGTRQVYINAEFNRESQEFEDEVTEPILSPEDHGDSSSVDSFATVVAVEVDEEYNDYEPDENRLAEIASMTSSFASDVHVSFPGDRQSGIKDGRIDTQNDDTENDETEDDETEDEDAEDVETSPEKSPEMISTTSEEKDREVDSSSSSDRCEYVD</sequence>
<proteinExistence type="predicted"/>
<feature type="non-terminal residue" evidence="2">
    <location>
        <position position="162"/>
    </location>
</feature>
<feature type="compositionally biased region" description="Acidic residues" evidence="1">
    <location>
        <begin position="105"/>
        <end position="129"/>
    </location>
</feature>
<reference evidence="2" key="1">
    <citation type="submission" date="2014-12" db="EMBL/GenBank/DDBJ databases">
        <title>Insight into the proteome of Arion vulgaris.</title>
        <authorList>
            <person name="Aradska J."/>
            <person name="Bulat T."/>
            <person name="Smidak R."/>
            <person name="Sarate P."/>
            <person name="Gangsoo J."/>
            <person name="Sialana F."/>
            <person name="Bilban M."/>
            <person name="Lubec G."/>
        </authorList>
    </citation>
    <scope>NUCLEOTIDE SEQUENCE</scope>
    <source>
        <tissue evidence="2">Skin</tissue>
    </source>
</reference>
<dbReference type="EMBL" id="HACG01043811">
    <property type="protein sequence ID" value="CEK90676.1"/>
    <property type="molecule type" value="Transcribed_RNA"/>
</dbReference>
<feature type="non-terminal residue" evidence="2">
    <location>
        <position position="1"/>
    </location>
</feature>
<dbReference type="AlphaFoldDB" id="A0A0B7BEC2"/>
<feature type="region of interest" description="Disordered" evidence="1">
    <location>
        <begin position="1"/>
        <end position="46"/>
    </location>
</feature>
<feature type="compositionally biased region" description="Basic and acidic residues" evidence="1">
    <location>
        <begin position="95"/>
        <end position="104"/>
    </location>
</feature>
<organism evidence="2">
    <name type="scientific">Arion vulgaris</name>
    <dbReference type="NCBI Taxonomy" id="1028688"/>
    <lineage>
        <taxon>Eukaryota</taxon>
        <taxon>Metazoa</taxon>
        <taxon>Spiralia</taxon>
        <taxon>Lophotrochozoa</taxon>
        <taxon>Mollusca</taxon>
        <taxon>Gastropoda</taxon>
        <taxon>Heterobranchia</taxon>
        <taxon>Euthyneura</taxon>
        <taxon>Panpulmonata</taxon>
        <taxon>Eupulmonata</taxon>
        <taxon>Stylommatophora</taxon>
        <taxon>Helicina</taxon>
        <taxon>Arionoidea</taxon>
        <taxon>Arionidae</taxon>
        <taxon>Arion</taxon>
    </lineage>
</organism>
<protein>
    <submittedName>
        <fullName evidence="2">Uncharacterized protein</fullName>
    </submittedName>
</protein>
<accession>A0A0B7BEC2</accession>
<feature type="region of interest" description="Disordered" evidence="1">
    <location>
        <begin position="84"/>
        <end position="162"/>
    </location>
</feature>
<evidence type="ECO:0000313" key="2">
    <source>
        <dbReference type="EMBL" id="CEK90676.1"/>
    </source>
</evidence>
<name>A0A0B7BEC2_9EUPU</name>
<evidence type="ECO:0000256" key="1">
    <source>
        <dbReference type="SAM" id="MobiDB-lite"/>
    </source>
</evidence>
<gene>
    <name evidence="2" type="primary">ORF177941</name>
</gene>
<feature type="compositionally biased region" description="Basic and acidic residues" evidence="1">
    <location>
        <begin position="142"/>
        <end position="162"/>
    </location>
</feature>